<evidence type="ECO:0000256" key="3">
    <source>
        <dbReference type="ARBA" id="ARBA00023015"/>
    </source>
</evidence>
<dbReference type="GO" id="GO:0000981">
    <property type="term" value="F:DNA-binding transcription factor activity, RNA polymerase II-specific"/>
    <property type="evidence" value="ECO:0007669"/>
    <property type="project" value="InterPro"/>
</dbReference>
<dbReference type="FunCoup" id="A0A1Y2LHN5">
    <property type="interactions" value="157"/>
</dbReference>
<dbReference type="InterPro" id="IPR007219">
    <property type="entry name" value="XnlR_reg_dom"/>
</dbReference>
<dbReference type="Pfam" id="PF00172">
    <property type="entry name" value="Zn_clus"/>
    <property type="match status" value="1"/>
</dbReference>
<dbReference type="InterPro" id="IPR036864">
    <property type="entry name" value="Zn2-C6_fun-type_DNA-bd_sf"/>
</dbReference>
<dbReference type="Proteomes" id="UP000193240">
    <property type="component" value="Unassembled WGS sequence"/>
</dbReference>
<organism evidence="9 10">
    <name type="scientific">Epicoccum nigrum</name>
    <name type="common">Soil fungus</name>
    <name type="synonym">Epicoccum purpurascens</name>
    <dbReference type="NCBI Taxonomy" id="105696"/>
    <lineage>
        <taxon>Eukaryota</taxon>
        <taxon>Fungi</taxon>
        <taxon>Dikarya</taxon>
        <taxon>Ascomycota</taxon>
        <taxon>Pezizomycotina</taxon>
        <taxon>Dothideomycetes</taxon>
        <taxon>Pleosporomycetidae</taxon>
        <taxon>Pleosporales</taxon>
        <taxon>Pleosporineae</taxon>
        <taxon>Didymellaceae</taxon>
        <taxon>Epicoccum</taxon>
    </lineage>
</organism>
<dbReference type="InParanoid" id="A0A1Y2LHN5"/>
<evidence type="ECO:0000256" key="1">
    <source>
        <dbReference type="ARBA" id="ARBA00022723"/>
    </source>
</evidence>
<dbReference type="GO" id="GO:0006351">
    <property type="term" value="P:DNA-templated transcription"/>
    <property type="evidence" value="ECO:0007669"/>
    <property type="project" value="InterPro"/>
</dbReference>
<dbReference type="Pfam" id="PF04082">
    <property type="entry name" value="Fungal_trans"/>
    <property type="match status" value="1"/>
</dbReference>
<evidence type="ECO:0000313" key="10">
    <source>
        <dbReference type="Proteomes" id="UP000193240"/>
    </source>
</evidence>
<dbReference type="PROSITE" id="PS50048">
    <property type="entry name" value="ZN2_CY6_FUNGAL_2"/>
    <property type="match status" value="1"/>
</dbReference>
<protein>
    <recommendedName>
        <fullName evidence="8">Zn(2)-C6 fungal-type domain-containing protein</fullName>
    </recommendedName>
</protein>
<evidence type="ECO:0000256" key="4">
    <source>
        <dbReference type="ARBA" id="ARBA00023125"/>
    </source>
</evidence>
<evidence type="ECO:0000256" key="5">
    <source>
        <dbReference type="ARBA" id="ARBA00023163"/>
    </source>
</evidence>
<sequence length="559" mass="62189">MNTGRRQTQRQRLSIACDSCRERKRKCNGSRPCGMCVGYGYECSYRSTPRSRRSQRDASQSEASTQPGQLQTRRQGQAGPNSEQNQDLPLSGQNGQPSYLRSVESNSGAAFVRLLTSTLENSSQSSSPLRMLAWNLFLGERQVEPSPNPHAKSILDLLNKAEIDTLVDTYFRKFHPCYGFVDRRIISRVVTRDWFRKPIASDEALVCGIAAIGSLFSNEKDLAKEYSLATLAKRLLDPSTAGPPSLYLATAWLLRTVYLRLTAKPEEAWSASCTTLHVIDAAESMSSSGHNTPPQAQDSPDMRRSLIGVAQHLNIWLSYDLGRSRVVLPNLVAFPLAVRPGEYTAELLGLLPYSEVLDPNNKLGSDSLLATLVEVLGRSHTEPPSILAQCNLALCIYRRLHPSGFNIAESVRTRLFAQMRKSVDAVHLAIAQQLPWHHVANIPFQILCMLLFIDTAQSFELIGDALTCIVAVNDAYHTEATREAATAAYTLLQLHRQRREAEIQNHTNMLSLYPSLDPQVQQSHGELLSGDGLQDSWWFNEFVSQADLADMGVDFTSLR</sequence>
<dbReference type="SMART" id="SM00066">
    <property type="entry name" value="GAL4"/>
    <property type="match status" value="1"/>
</dbReference>
<dbReference type="CDD" id="cd00067">
    <property type="entry name" value="GAL4"/>
    <property type="match status" value="1"/>
</dbReference>
<dbReference type="PANTHER" id="PTHR31779">
    <property type="entry name" value="2-NITROPROPANE DIOXYGENASE FAMILY, PUTATIVE (AFU_ORTHOLOGUE AFUA_2G17430)-RELATED"/>
    <property type="match status" value="1"/>
</dbReference>
<dbReference type="OMA" id="TCVRFEY"/>
<keyword evidence="5" id="KW-0804">Transcription</keyword>
<name>A0A1Y2LHN5_EPING</name>
<reference evidence="9 10" key="1">
    <citation type="journal article" date="2017" name="Genome Announc.">
        <title>Genome sequence of the saprophytic ascomycete Epicoccum nigrum ICMP 19927 strain isolated from New Zealand.</title>
        <authorList>
            <person name="Fokin M."/>
            <person name="Fleetwood D."/>
            <person name="Weir B.S."/>
            <person name="Villas-Boas S.G."/>
        </authorList>
    </citation>
    <scope>NUCLEOTIDE SEQUENCE [LARGE SCALE GENOMIC DNA]</scope>
    <source>
        <strain evidence="9 10">ICMP 19927</strain>
    </source>
</reference>
<accession>A0A1Y2LHN5</accession>
<keyword evidence="10" id="KW-1185">Reference proteome</keyword>
<feature type="compositionally biased region" description="Polar residues" evidence="7">
    <location>
        <begin position="65"/>
        <end position="99"/>
    </location>
</feature>
<keyword evidence="4" id="KW-0238">DNA-binding</keyword>
<dbReference type="Gene3D" id="4.10.240.10">
    <property type="entry name" value="Zn(2)-C6 fungal-type DNA-binding domain"/>
    <property type="match status" value="1"/>
</dbReference>
<proteinExistence type="predicted"/>
<dbReference type="InterPro" id="IPR052478">
    <property type="entry name" value="Metabolite_Synth_Reg"/>
</dbReference>
<keyword evidence="1" id="KW-0479">Metal-binding</keyword>
<evidence type="ECO:0000313" key="9">
    <source>
        <dbReference type="EMBL" id="OSS43454.1"/>
    </source>
</evidence>
<feature type="domain" description="Zn(2)-C6 fungal-type" evidence="8">
    <location>
        <begin position="16"/>
        <end position="45"/>
    </location>
</feature>
<dbReference type="PROSITE" id="PS00463">
    <property type="entry name" value="ZN2_CY6_FUNGAL_1"/>
    <property type="match status" value="1"/>
</dbReference>
<dbReference type="EMBL" id="KZ107866">
    <property type="protein sequence ID" value="OSS43454.1"/>
    <property type="molecule type" value="Genomic_DNA"/>
</dbReference>
<dbReference type="InterPro" id="IPR001138">
    <property type="entry name" value="Zn2Cys6_DnaBD"/>
</dbReference>
<dbReference type="PANTHER" id="PTHR31779:SF5">
    <property type="entry name" value="ZN(II)2CYS6 TRANSCRIPTION FACTOR (EUROFUNG)"/>
    <property type="match status" value="1"/>
</dbReference>
<dbReference type="GO" id="GO:0008270">
    <property type="term" value="F:zinc ion binding"/>
    <property type="evidence" value="ECO:0007669"/>
    <property type="project" value="InterPro"/>
</dbReference>
<dbReference type="CDD" id="cd12148">
    <property type="entry name" value="fungal_TF_MHR"/>
    <property type="match status" value="1"/>
</dbReference>
<dbReference type="AlphaFoldDB" id="A0A1Y2LHN5"/>
<evidence type="ECO:0000256" key="2">
    <source>
        <dbReference type="ARBA" id="ARBA00022833"/>
    </source>
</evidence>
<evidence type="ECO:0000256" key="6">
    <source>
        <dbReference type="ARBA" id="ARBA00023242"/>
    </source>
</evidence>
<feature type="region of interest" description="Disordered" evidence="7">
    <location>
        <begin position="46"/>
        <end position="99"/>
    </location>
</feature>
<evidence type="ECO:0000256" key="7">
    <source>
        <dbReference type="SAM" id="MobiDB-lite"/>
    </source>
</evidence>
<dbReference type="GO" id="GO:0003677">
    <property type="term" value="F:DNA binding"/>
    <property type="evidence" value="ECO:0007669"/>
    <property type="project" value="UniProtKB-KW"/>
</dbReference>
<keyword evidence="2" id="KW-0862">Zinc</keyword>
<keyword evidence="6" id="KW-0539">Nucleus</keyword>
<keyword evidence="3" id="KW-0805">Transcription regulation</keyword>
<evidence type="ECO:0000259" key="8">
    <source>
        <dbReference type="PROSITE" id="PS50048"/>
    </source>
</evidence>
<gene>
    <name evidence="9" type="ORF">B5807_11811</name>
</gene>
<dbReference type="GO" id="GO:0009410">
    <property type="term" value="P:response to xenobiotic stimulus"/>
    <property type="evidence" value="ECO:0007669"/>
    <property type="project" value="TreeGrafter"/>
</dbReference>
<dbReference type="SUPFAM" id="SSF57701">
    <property type="entry name" value="Zn2/Cys6 DNA-binding domain"/>
    <property type="match status" value="1"/>
</dbReference>